<evidence type="ECO:0000313" key="2">
    <source>
        <dbReference type="Proteomes" id="UP000254400"/>
    </source>
</evidence>
<gene>
    <name evidence="1" type="ORF">NCTC10343_03430</name>
</gene>
<name>A0A378Y2L7_PAEPO</name>
<proteinExistence type="predicted"/>
<sequence>MGHTDLTNLLEKEVSFLRIKVRIHCKRCGERFVLRGRMEQGQIQTGFKRCICDNCEFIVEVMENHA</sequence>
<accession>A0A378Y2L7</accession>
<protein>
    <submittedName>
        <fullName evidence="1">Uncharacterized protein</fullName>
    </submittedName>
</protein>
<dbReference type="EMBL" id="UGSC01000001">
    <property type="protein sequence ID" value="SUA70557.1"/>
    <property type="molecule type" value="Genomic_DNA"/>
</dbReference>
<reference evidence="1 2" key="1">
    <citation type="submission" date="2018-06" db="EMBL/GenBank/DDBJ databases">
        <authorList>
            <consortium name="Pathogen Informatics"/>
            <person name="Doyle S."/>
        </authorList>
    </citation>
    <scope>NUCLEOTIDE SEQUENCE [LARGE SCALE GENOMIC DNA]</scope>
    <source>
        <strain evidence="1 2">NCTC10343</strain>
    </source>
</reference>
<evidence type="ECO:0000313" key="1">
    <source>
        <dbReference type="EMBL" id="SUA70557.1"/>
    </source>
</evidence>
<dbReference type="Proteomes" id="UP000254400">
    <property type="component" value="Unassembled WGS sequence"/>
</dbReference>
<dbReference type="AlphaFoldDB" id="A0A378Y2L7"/>
<organism evidence="1 2">
    <name type="scientific">Paenibacillus polymyxa</name>
    <name type="common">Bacillus polymyxa</name>
    <dbReference type="NCBI Taxonomy" id="1406"/>
    <lineage>
        <taxon>Bacteria</taxon>
        <taxon>Bacillati</taxon>
        <taxon>Bacillota</taxon>
        <taxon>Bacilli</taxon>
        <taxon>Bacillales</taxon>
        <taxon>Paenibacillaceae</taxon>
        <taxon>Paenibacillus</taxon>
    </lineage>
</organism>